<comment type="caution">
    <text evidence="3">The sequence shown here is derived from an EMBL/GenBank/DDBJ whole genome shotgun (WGS) entry which is preliminary data.</text>
</comment>
<dbReference type="EMBL" id="RAHJ01000019">
    <property type="protein sequence ID" value="RJX66772.1"/>
    <property type="molecule type" value="Genomic_DNA"/>
</dbReference>
<evidence type="ECO:0000256" key="1">
    <source>
        <dbReference type="SAM" id="MobiDB-lite"/>
    </source>
</evidence>
<keyword evidence="2" id="KW-0732">Signal</keyword>
<feature type="region of interest" description="Disordered" evidence="1">
    <location>
        <begin position="177"/>
        <end position="201"/>
    </location>
</feature>
<dbReference type="OrthoDB" id="7511342at2"/>
<feature type="compositionally biased region" description="Basic and acidic residues" evidence="1">
    <location>
        <begin position="187"/>
        <end position="201"/>
    </location>
</feature>
<accession>A0A419QZT8</accession>
<dbReference type="AlphaFoldDB" id="A0A419QZT8"/>
<feature type="signal peptide" evidence="2">
    <location>
        <begin position="1"/>
        <end position="23"/>
    </location>
</feature>
<evidence type="ECO:0000313" key="3">
    <source>
        <dbReference type="EMBL" id="RJX66772.1"/>
    </source>
</evidence>
<name>A0A419QZT8_9SPHN</name>
<evidence type="ECO:0000256" key="2">
    <source>
        <dbReference type="SAM" id="SignalP"/>
    </source>
</evidence>
<gene>
    <name evidence="3" type="ORF">D6858_10355</name>
</gene>
<organism evidence="3 4">
    <name type="scientific">Tsuneonella suprasediminis</name>
    <dbReference type="NCBI Taxonomy" id="2306996"/>
    <lineage>
        <taxon>Bacteria</taxon>
        <taxon>Pseudomonadati</taxon>
        <taxon>Pseudomonadota</taxon>
        <taxon>Alphaproteobacteria</taxon>
        <taxon>Sphingomonadales</taxon>
        <taxon>Erythrobacteraceae</taxon>
        <taxon>Tsuneonella</taxon>
    </lineage>
</organism>
<protein>
    <submittedName>
        <fullName evidence="3">Uncharacterized protein</fullName>
    </submittedName>
</protein>
<reference evidence="3 4" key="1">
    <citation type="submission" date="2018-09" db="EMBL/GenBank/DDBJ databases">
        <title>Altererythrobacter sp.Ery1 and Ery12, the genome sequencing of novel strains in genus Alterythrobacter.</title>
        <authorList>
            <person name="Cheng H."/>
            <person name="Wu Y.-H."/>
            <person name="Fang C."/>
            <person name="Xu X.-W."/>
        </authorList>
    </citation>
    <scope>NUCLEOTIDE SEQUENCE [LARGE SCALE GENOMIC DNA]</scope>
    <source>
        <strain evidence="3 4">Ery12</strain>
    </source>
</reference>
<evidence type="ECO:0000313" key="4">
    <source>
        <dbReference type="Proteomes" id="UP000284322"/>
    </source>
</evidence>
<sequence>MKSTLIATAAALALAMPASAAFAQDETVVATDASGDVFVMTDTQQAAYDGWPAERQTDYDSWPDNYKVYYWTLTPTQQDGWWVLTPDQRGKVLVMTPEQQTAAWTSITAQMNGAPPPVASGTAAAATTAAATASTAAPRFVSGEVVQATPADASPPSGDLPVCSKNQQDNCINAWEAGKRGKGVTKPLDHWPGKPASEMKK</sequence>
<dbReference type="RefSeq" id="WP_120109901.1">
    <property type="nucleotide sequence ID" value="NZ_RAHJ01000019.1"/>
</dbReference>
<dbReference type="Proteomes" id="UP000284322">
    <property type="component" value="Unassembled WGS sequence"/>
</dbReference>
<proteinExistence type="predicted"/>
<feature type="chain" id="PRO_5019001492" evidence="2">
    <location>
        <begin position="24"/>
        <end position="201"/>
    </location>
</feature>
<keyword evidence="4" id="KW-1185">Reference proteome</keyword>